<evidence type="ECO:0000256" key="1">
    <source>
        <dbReference type="SAM" id="MobiDB-lite"/>
    </source>
</evidence>
<dbReference type="InterPro" id="IPR036910">
    <property type="entry name" value="HMG_box_dom_sf"/>
</dbReference>
<dbReference type="STRING" id="70415.A0A5S6QTM8"/>
<name>A0A5S6QTM8_TRIMR</name>
<dbReference type="Proteomes" id="UP000046395">
    <property type="component" value="Unassembled WGS sequence"/>
</dbReference>
<dbReference type="SUPFAM" id="SSF47095">
    <property type="entry name" value="HMG-box"/>
    <property type="match status" value="2"/>
</dbReference>
<keyword evidence="3" id="KW-1185">Reference proteome</keyword>
<sequence>MPTVLKSFSFRPLTCFAPSLVSVSGRKFGKSCAYAVFAKEFADNPENFNEEDAEEQRRRIDAKRKVTILMNRYGYPPLPSPNAYQMYTKECFEKSGKGKSVASVMADFANGWKALSAGDRQKLEQKVTAELAQFSQAVLDWEAKMKEQKLGAVLKAINLGLRTIESKQGPRRLLQKQLAILKKQHNFPEVKQVKPYSLFVHEKLRKSSGDQLKQTDRLKRASEAWNSLAPSEKLLFAQRAESVNQSSKDKLSSWREGMEGKGLSDVVERIDWMQAKVRNLSRKSKATNVEQLLEKITMLKTGSISNSARKKKTNVMKSVRTSETHHYEEGIQNKQCAPLAGQEILSTAALQSTRLSIA</sequence>
<feature type="domain" description="HMG box" evidence="2">
    <location>
        <begin position="76"/>
        <end position="143"/>
    </location>
</feature>
<reference evidence="4" key="1">
    <citation type="submission" date="2019-12" db="UniProtKB">
        <authorList>
            <consortium name="WormBaseParasite"/>
        </authorList>
    </citation>
    <scope>IDENTIFICATION</scope>
</reference>
<feature type="region of interest" description="Disordered" evidence="1">
    <location>
        <begin position="307"/>
        <end position="329"/>
    </location>
</feature>
<dbReference type="Gene3D" id="1.10.30.10">
    <property type="entry name" value="High mobility group box domain"/>
    <property type="match status" value="2"/>
</dbReference>
<evidence type="ECO:0000313" key="4">
    <source>
        <dbReference type="WBParaSite" id="TMUE_2000010499.1"/>
    </source>
</evidence>
<evidence type="ECO:0000313" key="3">
    <source>
        <dbReference type="Proteomes" id="UP000046395"/>
    </source>
</evidence>
<feature type="compositionally biased region" description="Basic and acidic residues" evidence="1">
    <location>
        <begin position="320"/>
        <end position="329"/>
    </location>
</feature>
<accession>A0A5S6QTM8</accession>
<evidence type="ECO:0000259" key="2">
    <source>
        <dbReference type="SMART" id="SM00398"/>
    </source>
</evidence>
<dbReference type="InterPro" id="IPR009071">
    <property type="entry name" value="HMG_box_dom"/>
</dbReference>
<proteinExistence type="predicted"/>
<dbReference type="WBParaSite" id="TMUE_2000010499.1">
    <property type="protein sequence ID" value="TMUE_2000010499.1"/>
    <property type="gene ID" value="WBGene00290719"/>
</dbReference>
<feature type="domain" description="HMG box" evidence="2">
    <location>
        <begin position="189"/>
        <end position="256"/>
    </location>
</feature>
<dbReference type="SMART" id="SM00398">
    <property type="entry name" value="HMG"/>
    <property type="match status" value="2"/>
</dbReference>
<protein>
    <submittedName>
        <fullName evidence="4">HMG box domain-containing protein</fullName>
    </submittedName>
</protein>
<dbReference type="AlphaFoldDB" id="A0A5S6QTM8"/>
<organism evidence="3 4">
    <name type="scientific">Trichuris muris</name>
    <name type="common">Mouse whipworm</name>
    <dbReference type="NCBI Taxonomy" id="70415"/>
    <lineage>
        <taxon>Eukaryota</taxon>
        <taxon>Metazoa</taxon>
        <taxon>Ecdysozoa</taxon>
        <taxon>Nematoda</taxon>
        <taxon>Enoplea</taxon>
        <taxon>Dorylaimia</taxon>
        <taxon>Trichinellida</taxon>
        <taxon>Trichuridae</taxon>
        <taxon>Trichuris</taxon>
    </lineage>
</organism>